<feature type="domain" description="Methyltransferase type 11" evidence="1">
    <location>
        <begin position="62"/>
        <end position="155"/>
    </location>
</feature>
<dbReference type="PANTHER" id="PTHR43591">
    <property type="entry name" value="METHYLTRANSFERASE"/>
    <property type="match status" value="1"/>
</dbReference>
<dbReference type="PANTHER" id="PTHR43591:SF24">
    <property type="entry name" value="2-METHOXY-6-POLYPRENYL-1,4-BENZOQUINOL METHYLASE, MITOCHONDRIAL"/>
    <property type="match status" value="1"/>
</dbReference>
<feature type="non-terminal residue" evidence="2">
    <location>
        <position position="1"/>
    </location>
</feature>
<dbReference type="EMBL" id="BARV01020200">
    <property type="protein sequence ID" value="GAI24695.1"/>
    <property type="molecule type" value="Genomic_DNA"/>
</dbReference>
<organism evidence="2">
    <name type="scientific">marine sediment metagenome</name>
    <dbReference type="NCBI Taxonomy" id="412755"/>
    <lineage>
        <taxon>unclassified sequences</taxon>
        <taxon>metagenomes</taxon>
        <taxon>ecological metagenomes</taxon>
    </lineage>
</organism>
<dbReference type="SUPFAM" id="SSF53335">
    <property type="entry name" value="S-adenosyl-L-methionine-dependent methyltransferases"/>
    <property type="match status" value="1"/>
</dbReference>
<evidence type="ECO:0000259" key="1">
    <source>
        <dbReference type="Pfam" id="PF08241"/>
    </source>
</evidence>
<dbReference type="Pfam" id="PF08241">
    <property type="entry name" value="Methyltransf_11"/>
    <property type="match status" value="1"/>
</dbReference>
<dbReference type="Gene3D" id="3.40.50.150">
    <property type="entry name" value="Vaccinia Virus protein VP39"/>
    <property type="match status" value="1"/>
</dbReference>
<name>X1ND00_9ZZZZ</name>
<accession>X1ND00</accession>
<protein>
    <recommendedName>
        <fullName evidence="1">Methyltransferase type 11 domain-containing protein</fullName>
    </recommendedName>
</protein>
<dbReference type="CDD" id="cd02440">
    <property type="entry name" value="AdoMet_MTases"/>
    <property type="match status" value="1"/>
</dbReference>
<proteinExistence type="predicted"/>
<gene>
    <name evidence="2" type="ORF">S06H3_33781</name>
</gene>
<dbReference type="GO" id="GO:0008757">
    <property type="term" value="F:S-adenosylmethionine-dependent methyltransferase activity"/>
    <property type="evidence" value="ECO:0007669"/>
    <property type="project" value="InterPro"/>
</dbReference>
<dbReference type="InterPro" id="IPR029063">
    <property type="entry name" value="SAM-dependent_MTases_sf"/>
</dbReference>
<evidence type="ECO:0000313" key="2">
    <source>
        <dbReference type="EMBL" id="GAI24695.1"/>
    </source>
</evidence>
<sequence>GPSGTYFKIKERQIIQTQMKKADYDKIASFYDQGRTISDQNIDLWLDLIKEFSKASSGARVLDLGCGTGRFTIPMATKLRLSVTGADSSREMLAKAKEKDGAGIVTWDCQDAEHLTYPGSSFDLVFASHLLHHIDSPLRVLRECKRVLRNPGAMLVRYGAIEHNRNDVEHTFFPETLAIDEIRIPSVRTVESWLTDIGFVGVHSKEVMQQSYETSIVHLNAVKVKHTSVLTMITQEIFERGLRRLEKYIKSHPDDKWLLMDTITMTVGHKTAT</sequence>
<dbReference type="AlphaFoldDB" id="X1ND00"/>
<comment type="caution">
    <text evidence="2">The sequence shown here is derived from an EMBL/GenBank/DDBJ whole genome shotgun (WGS) entry which is preliminary data.</text>
</comment>
<reference evidence="2" key="1">
    <citation type="journal article" date="2014" name="Front. Microbiol.">
        <title>High frequency of phylogenetically diverse reductive dehalogenase-homologous genes in deep subseafloor sedimentary metagenomes.</title>
        <authorList>
            <person name="Kawai M."/>
            <person name="Futagami T."/>
            <person name="Toyoda A."/>
            <person name="Takaki Y."/>
            <person name="Nishi S."/>
            <person name="Hori S."/>
            <person name="Arai W."/>
            <person name="Tsubouchi T."/>
            <person name="Morono Y."/>
            <person name="Uchiyama I."/>
            <person name="Ito T."/>
            <person name="Fujiyama A."/>
            <person name="Inagaki F."/>
            <person name="Takami H."/>
        </authorList>
    </citation>
    <scope>NUCLEOTIDE SEQUENCE</scope>
    <source>
        <strain evidence="2">Expedition CK06-06</strain>
    </source>
</reference>
<dbReference type="InterPro" id="IPR013216">
    <property type="entry name" value="Methyltransf_11"/>
</dbReference>